<dbReference type="KEGG" id="mmar:MODMU_3117"/>
<dbReference type="InterPro" id="IPR006311">
    <property type="entry name" value="TAT_signal"/>
</dbReference>
<dbReference type="PATRIC" id="fig|477641.3.peg.2959"/>
<dbReference type="PANTHER" id="PTHR39201">
    <property type="entry name" value="EXPORTED PROTEIN-RELATED"/>
    <property type="match status" value="1"/>
</dbReference>
<dbReference type="OrthoDB" id="9806505at2"/>
<keyword evidence="2" id="KW-0732">Signal</keyword>
<keyword evidence="5" id="KW-1185">Reference proteome</keyword>
<dbReference type="Gene3D" id="3.40.50.360">
    <property type="match status" value="1"/>
</dbReference>
<dbReference type="AlphaFoldDB" id="I4EYS9"/>
<sequence length="232" mass="24231">MPAPVTAVDRRSFLRAALTVTASAVAGAGLAACSTPTPQSTSTAASTQPTEPGSTVARNNVLLAYLSRAGENYYYGGRRTLELGNTQVVAEMISGLIDCDVYRIEATDPYSENYDDTVARNVAEQDADARPAIAGPLPAVEQYDTVLLGSPIWNVRAPMIMSTFVEGLNLADKTVLPFTTDAMSGLGNAPSDYARLLATSTIGDGLAVQGEEAAGAEADVEQWLRAAGLLPS</sequence>
<evidence type="ECO:0000259" key="3">
    <source>
        <dbReference type="Pfam" id="PF12682"/>
    </source>
</evidence>
<dbReference type="Proteomes" id="UP000006461">
    <property type="component" value="Chromosome"/>
</dbReference>
<dbReference type="PROSITE" id="PS51318">
    <property type="entry name" value="TAT"/>
    <property type="match status" value="1"/>
</dbReference>
<evidence type="ECO:0000256" key="1">
    <source>
        <dbReference type="SAM" id="MobiDB-lite"/>
    </source>
</evidence>
<feature type="signal peptide" evidence="2">
    <location>
        <begin position="1"/>
        <end position="31"/>
    </location>
</feature>
<dbReference type="SUPFAM" id="SSF52218">
    <property type="entry name" value="Flavoproteins"/>
    <property type="match status" value="1"/>
</dbReference>
<evidence type="ECO:0000313" key="5">
    <source>
        <dbReference type="Proteomes" id="UP000006461"/>
    </source>
</evidence>
<dbReference type="eggNOG" id="COG0716">
    <property type="taxonomic scope" value="Bacteria"/>
</dbReference>
<reference evidence="4 5" key="1">
    <citation type="journal article" date="2012" name="J. Bacteriol.">
        <title>Genome Sequence of Radiation-Resistant Modestobacter marinus Strain BC501, a Representative Actinobacterium That Thrives on Calcareous Stone Surfaces.</title>
        <authorList>
            <person name="Normand P."/>
            <person name="Gury J."/>
            <person name="Pujic P."/>
            <person name="Chouaia B."/>
            <person name="Crotti E."/>
            <person name="Brusetti L."/>
            <person name="Daffonchio D."/>
            <person name="Vacherie B."/>
            <person name="Barbe V."/>
            <person name="Medigue C."/>
            <person name="Calteau A."/>
            <person name="Ghodhbane-Gtari F."/>
            <person name="Essoussi I."/>
            <person name="Nouioui I."/>
            <person name="Abbassi-Ghozzi I."/>
            <person name="Gtari M."/>
        </authorList>
    </citation>
    <scope>NUCLEOTIDE SEQUENCE [LARGE SCALE GENOMIC DNA]</scope>
    <source>
        <strain evidence="5">BC 501</strain>
    </source>
</reference>
<dbReference type="PANTHER" id="PTHR39201:SF1">
    <property type="entry name" value="FLAVODOXIN-LIKE DOMAIN-CONTAINING PROTEIN"/>
    <property type="match status" value="1"/>
</dbReference>
<organism evidence="4 5">
    <name type="scientific">Modestobacter italicus (strain DSM 44449 / CECT 9708 / BC 501)</name>
    <dbReference type="NCBI Taxonomy" id="2732864"/>
    <lineage>
        <taxon>Bacteria</taxon>
        <taxon>Bacillati</taxon>
        <taxon>Actinomycetota</taxon>
        <taxon>Actinomycetes</taxon>
        <taxon>Geodermatophilales</taxon>
        <taxon>Geodermatophilaceae</taxon>
        <taxon>Modestobacter</taxon>
    </lineage>
</organism>
<proteinExistence type="predicted"/>
<dbReference type="STRING" id="477641.MODMU_3117"/>
<feature type="domain" description="Flavodoxin-like" evidence="3">
    <location>
        <begin position="84"/>
        <end position="223"/>
    </location>
</feature>
<dbReference type="InterPro" id="IPR029039">
    <property type="entry name" value="Flavoprotein-like_sf"/>
</dbReference>
<gene>
    <name evidence="4" type="ordered locus">MODMU_3117</name>
</gene>
<dbReference type="EMBL" id="FO203431">
    <property type="protein sequence ID" value="CCH88542.1"/>
    <property type="molecule type" value="Genomic_DNA"/>
</dbReference>
<evidence type="ECO:0000313" key="4">
    <source>
        <dbReference type="EMBL" id="CCH88542.1"/>
    </source>
</evidence>
<accession>I4EYS9</accession>
<feature type="compositionally biased region" description="Low complexity" evidence="1">
    <location>
        <begin position="32"/>
        <end position="52"/>
    </location>
</feature>
<dbReference type="HOGENOM" id="CLU_068890_0_0_11"/>
<feature type="chain" id="PRO_5038431527" description="Flavodoxin-like domain-containing protein" evidence="2">
    <location>
        <begin position="32"/>
        <end position="232"/>
    </location>
</feature>
<dbReference type="GO" id="GO:0010181">
    <property type="term" value="F:FMN binding"/>
    <property type="evidence" value="ECO:0007669"/>
    <property type="project" value="InterPro"/>
</dbReference>
<name>I4EYS9_MODI5</name>
<dbReference type="OMA" id="AGENYYY"/>
<evidence type="ECO:0000256" key="2">
    <source>
        <dbReference type="SAM" id="SignalP"/>
    </source>
</evidence>
<feature type="region of interest" description="Disordered" evidence="1">
    <location>
        <begin position="32"/>
        <end position="54"/>
    </location>
</feature>
<protein>
    <recommendedName>
        <fullName evidence="3">Flavodoxin-like domain-containing protein</fullName>
    </recommendedName>
</protein>
<dbReference type="InterPro" id="IPR008254">
    <property type="entry name" value="Flavodoxin/NO_synth"/>
</dbReference>
<dbReference type="Pfam" id="PF12682">
    <property type="entry name" value="Flavodoxin_4"/>
    <property type="match status" value="1"/>
</dbReference>